<dbReference type="Proteomes" id="UP000824782">
    <property type="component" value="Unassembled WGS sequence"/>
</dbReference>
<evidence type="ECO:0000313" key="1">
    <source>
        <dbReference type="EMBL" id="KAG8555002.1"/>
    </source>
</evidence>
<keyword evidence="2" id="KW-1185">Reference proteome</keyword>
<accession>A0AAV7A5G1</accession>
<dbReference type="AlphaFoldDB" id="A0AAV7A5G1"/>
<organism evidence="1 2">
    <name type="scientific">Engystomops pustulosus</name>
    <name type="common">Tungara frog</name>
    <name type="synonym">Physalaemus pustulosus</name>
    <dbReference type="NCBI Taxonomy" id="76066"/>
    <lineage>
        <taxon>Eukaryota</taxon>
        <taxon>Metazoa</taxon>
        <taxon>Chordata</taxon>
        <taxon>Craniata</taxon>
        <taxon>Vertebrata</taxon>
        <taxon>Euteleostomi</taxon>
        <taxon>Amphibia</taxon>
        <taxon>Batrachia</taxon>
        <taxon>Anura</taxon>
        <taxon>Neobatrachia</taxon>
        <taxon>Hyloidea</taxon>
        <taxon>Leptodactylidae</taxon>
        <taxon>Leiuperinae</taxon>
        <taxon>Engystomops</taxon>
    </lineage>
</organism>
<comment type="caution">
    <text evidence="1">The sequence shown here is derived from an EMBL/GenBank/DDBJ whole genome shotgun (WGS) entry which is preliminary data.</text>
</comment>
<name>A0AAV7A5G1_ENGPU</name>
<protein>
    <submittedName>
        <fullName evidence="1">Uncharacterized protein</fullName>
    </submittedName>
</protein>
<reference evidence="1" key="1">
    <citation type="thesis" date="2020" institute="ProQuest LLC" country="789 East Eisenhower Parkway, Ann Arbor, MI, USA">
        <title>Comparative Genomics and Chromosome Evolution.</title>
        <authorList>
            <person name="Mudd A.B."/>
        </authorList>
    </citation>
    <scope>NUCLEOTIDE SEQUENCE</scope>
    <source>
        <strain evidence="1">237g6f4</strain>
        <tissue evidence="1">Blood</tissue>
    </source>
</reference>
<sequence>MVTTIRGATFYLMGRGEIYILCVPCSDGQTHLCLKGSSKTLPIQRMGYVVENCIRPWCQTFSNQLILAPCLCSGRTVLLRPGLLFI</sequence>
<evidence type="ECO:0000313" key="2">
    <source>
        <dbReference type="Proteomes" id="UP000824782"/>
    </source>
</evidence>
<proteinExistence type="predicted"/>
<gene>
    <name evidence="1" type="ORF">GDO81_017534</name>
</gene>
<dbReference type="EMBL" id="WNYA01000009">
    <property type="protein sequence ID" value="KAG8555002.1"/>
    <property type="molecule type" value="Genomic_DNA"/>
</dbReference>